<dbReference type="RefSeq" id="WP_166178156.1">
    <property type="nucleotide sequence ID" value="NZ_CP045119.1"/>
</dbReference>
<evidence type="ECO:0000313" key="2">
    <source>
        <dbReference type="Proteomes" id="UP000501452"/>
    </source>
</evidence>
<accession>A0A6G8QCJ5</accession>
<organism evidence="1 2">
    <name type="scientific">Rubrobacter tropicus</name>
    <dbReference type="NCBI Taxonomy" id="2653851"/>
    <lineage>
        <taxon>Bacteria</taxon>
        <taxon>Bacillati</taxon>
        <taxon>Actinomycetota</taxon>
        <taxon>Rubrobacteria</taxon>
        <taxon>Rubrobacterales</taxon>
        <taxon>Rubrobacteraceae</taxon>
        <taxon>Rubrobacter</taxon>
    </lineage>
</organism>
<dbReference type="KEGG" id="rub:GBA63_17270"/>
<name>A0A6G8QCJ5_9ACTN</name>
<protein>
    <submittedName>
        <fullName evidence="1">Uncharacterized protein</fullName>
    </submittedName>
</protein>
<dbReference type="Proteomes" id="UP000501452">
    <property type="component" value="Chromosome"/>
</dbReference>
<keyword evidence="2" id="KW-1185">Reference proteome</keyword>
<dbReference type="EMBL" id="CP045119">
    <property type="protein sequence ID" value="QIN84206.1"/>
    <property type="molecule type" value="Genomic_DNA"/>
</dbReference>
<dbReference type="AlphaFoldDB" id="A0A6G8QCJ5"/>
<gene>
    <name evidence="1" type="ORF">GBA63_17270</name>
</gene>
<evidence type="ECO:0000313" key="1">
    <source>
        <dbReference type="EMBL" id="QIN84206.1"/>
    </source>
</evidence>
<sequence length="142" mass="16679">MPENDFYTPTDIDRLRMENELLEFEVRFLRAHLGLSGGQGSSTSLQRLSRLEEAERDLVLLLRRMSGSRAGRVFRLNANFKTLEERYLLTPTPQDPGSPRRLEYLEGAERDLVLLLKRMGRPPLGRAFRLKREFRTLEQRYL</sequence>
<proteinExistence type="predicted"/>
<reference evidence="1 2" key="1">
    <citation type="submission" date="2019-10" db="EMBL/GenBank/DDBJ databases">
        <title>Rubrobacter sp nov SCSIO 52090 isolated from a deep-sea sediment in the South China Sea.</title>
        <authorList>
            <person name="Chen R.W."/>
        </authorList>
    </citation>
    <scope>NUCLEOTIDE SEQUENCE [LARGE SCALE GENOMIC DNA]</scope>
    <source>
        <strain evidence="1 2">SCSIO 52909</strain>
    </source>
</reference>